<organism evidence="2 3">
    <name type="scientific">Pristionchus fissidentatus</name>
    <dbReference type="NCBI Taxonomy" id="1538716"/>
    <lineage>
        <taxon>Eukaryota</taxon>
        <taxon>Metazoa</taxon>
        <taxon>Ecdysozoa</taxon>
        <taxon>Nematoda</taxon>
        <taxon>Chromadorea</taxon>
        <taxon>Rhabditida</taxon>
        <taxon>Rhabditina</taxon>
        <taxon>Diplogasteromorpha</taxon>
        <taxon>Diplogasteroidea</taxon>
        <taxon>Neodiplogasteridae</taxon>
        <taxon>Pristionchus</taxon>
    </lineage>
</organism>
<name>A0AAV5VQP7_9BILA</name>
<feature type="transmembrane region" description="Helical" evidence="1">
    <location>
        <begin position="183"/>
        <end position="210"/>
    </location>
</feature>
<dbReference type="AlphaFoldDB" id="A0AAV5VQP7"/>
<comment type="caution">
    <text evidence="2">The sequence shown here is derived from an EMBL/GenBank/DDBJ whole genome shotgun (WGS) entry which is preliminary data.</text>
</comment>
<feature type="transmembrane region" description="Helical" evidence="1">
    <location>
        <begin position="273"/>
        <end position="290"/>
    </location>
</feature>
<keyword evidence="1" id="KW-1133">Transmembrane helix</keyword>
<protein>
    <recommendedName>
        <fullName evidence="4">G protein-coupled receptor</fullName>
    </recommendedName>
</protein>
<evidence type="ECO:0000313" key="2">
    <source>
        <dbReference type="EMBL" id="GMT21813.1"/>
    </source>
</evidence>
<reference evidence="2" key="1">
    <citation type="submission" date="2023-10" db="EMBL/GenBank/DDBJ databases">
        <title>Genome assembly of Pristionchus species.</title>
        <authorList>
            <person name="Yoshida K."/>
            <person name="Sommer R.J."/>
        </authorList>
    </citation>
    <scope>NUCLEOTIDE SEQUENCE</scope>
    <source>
        <strain evidence="2">RS5133</strain>
    </source>
</reference>
<gene>
    <name evidence="2" type="ORF">PFISCL1PPCAC_13110</name>
</gene>
<proteinExistence type="predicted"/>
<dbReference type="PANTHER" id="PTHR45830">
    <property type="entry name" value="SERPENTINE RECEPTOR, CLASS I"/>
    <property type="match status" value="1"/>
</dbReference>
<feature type="transmembrane region" description="Helical" evidence="1">
    <location>
        <begin position="231"/>
        <end position="253"/>
    </location>
</feature>
<dbReference type="PANTHER" id="PTHR45830:SF15">
    <property type="entry name" value="SERPENTINE RECEPTOR, CLASS I"/>
    <property type="match status" value="1"/>
</dbReference>
<dbReference type="Proteomes" id="UP001432322">
    <property type="component" value="Unassembled WGS sequence"/>
</dbReference>
<dbReference type="EMBL" id="BTSY01000004">
    <property type="protein sequence ID" value="GMT21813.1"/>
    <property type="molecule type" value="Genomic_DNA"/>
</dbReference>
<keyword evidence="1" id="KW-0812">Transmembrane</keyword>
<evidence type="ECO:0008006" key="4">
    <source>
        <dbReference type="Google" id="ProtNLM"/>
    </source>
</evidence>
<feature type="transmembrane region" description="Helical" evidence="1">
    <location>
        <begin position="6"/>
        <end position="22"/>
    </location>
</feature>
<accession>A0AAV5VQP7</accession>
<keyword evidence="3" id="KW-1185">Reference proteome</keyword>
<feature type="transmembrane region" description="Helical" evidence="1">
    <location>
        <begin position="120"/>
        <end position="141"/>
    </location>
</feature>
<evidence type="ECO:0000256" key="1">
    <source>
        <dbReference type="SAM" id="Phobius"/>
    </source>
</evidence>
<evidence type="ECO:0000313" key="3">
    <source>
        <dbReference type="Proteomes" id="UP001432322"/>
    </source>
</evidence>
<feature type="transmembrane region" description="Helical" evidence="1">
    <location>
        <begin position="78"/>
        <end position="99"/>
    </location>
</feature>
<sequence length="292" mass="33647">MCLPFITFFTIRPLIFIILLKKRDNMSTDIRWGYIINQIAMIIQEFNFCFLFRIHDLAPYSGLYCDGPICRMGIDKQYLMTALAFTTISTIPTFLYLLLRMHQRIIENTDSRFKLSVRSQAVLFTVMVLILASNVVGFRFFAKDATDAAELIKLPDLVWLTERGGTIFMFGPPGRSEYFRFELWNLLASMIIIGPFVAIATFHSILIMFSQKDCIQLKTTTHGILVRIARVFFLQLVGVNCFFIAPLFMMLSHMVLDLSWIDARLISLTRCSLIIPFALESTQLSLIFLLKN</sequence>
<keyword evidence="1" id="KW-0472">Membrane</keyword>
<feature type="non-terminal residue" evidence="2">
    <location>
        <position position="292"/>
    </location>
</feature>
<feature type="transmembrane region" description="Helical" evidence="1">
    <location>
        <begin position="34"/>
        <end position="54"/>
    </location>
</feature>